<evidence type="ECO:0000313" key="8">
    <source>
        <dbReference type="EMBL" id="MBJ7538699.1"/>
    </source>
</evidence>
<protein>
    <submittedName>
        <fullName evidence="8">Lipid A biosynthesis acyltransferase</fullName>
    </submittedName>
</protein>
<keyword evidence="3" id="KW-0997">Cell inner membrane</keyword>
<evidence type="ECO:0000256" key="5">
    <source>
        <dbReference type="ARBA" id="ARBA00023136"/>
    </source>
</evidence>
<dbReference type="Pfam" id="PF03279">
    <property type="entry name" value="Lip_A_acyltrans"/>
    <property type="match status" value="1"/>
</dbReference>
<dbReference type="EMBL" id="JAEMNX010000017">
    <property type="protein sequence ID" value="MBJ7538699.1"/>
    <property type="molecule type" value="Genomic_DNA"/>
</dbReference>
<dbReference type="RefSeq" id="WP_199469107.1">
    <property type="nucleotide sequence ID" value="NZ_JAEMNX010000017.1"/>
</dbReference>
<dbReference type="GO" id="GO:0005886">
    <property type="term" value="C:plasma membrane"/>
    <property type="evidence" value="ECO:0007669"/>
    <property type="project" value="UniProtKB-SubCell"/>
</dbReference>
<organism evidence="8 9">
    <name type="scientific">Marinomonas transparens</name>
    <dbReference type="NCBI Taxonomy" id="2795388"/>
    <lineage>
        <taxon>Bacteria</taxon>
        <taxon>Pseudomonadati</taxon>
        <taxon>Pseudomonadota</taxon>
        <taxon>Gammaproteobacteria</taxon>
        <taxon>Oceanospirillales</taxon>
        <taxon>Oceanospirillaceae</taxon>
        <taxon>Marinomonas</taxon>
    </lineage>
</organism>
<dbReference type="GO" id="GO:0009247">
    <property type="term" value="P:glycolipid biosynthetic process"/>
    <property type="evidence" value="ECO:0007669"/>
    <property type="project" value="UniProtKB-ARBA"/>
</dbReference>
<evidence type="ECO:0000256" key="7">
    <source>
        <dbReference type="SAM" id="Phobius"/>
    </source>
</evidence>
<dbReference type="InterPro" id="IPR004960">
    <property type="entry name" value="LipA_acyltrans"/>
</dbReference>
<dbReference type="Proteomes" id="UP000628710">
    <property type="component" value="Unassembled WGS sequence"/>
</dbReference>
<keyword evidence="2" id="KW-1003">Cell membrane</keyword>
<keyword evidence="9" id="KW-1185">Reference proteome</keyword>
<keyword evidence="7" id="KW-0812">Transmembrane</keyword>
<evidence type="ECO:0000256" key="3">
    <source>
        <dbReference type="ARBA" id="ARBA00022519"/>
    </source>
</evidence>
<reference evidence="8" key="1">
    <citation type="submission" date="2020-12" db="EMBL/GenBank/DDBJ databases">
        <title>Marinomonas arctica sp. nov., a psychrotolerant bacterium isolated from the Arctic.</title>
        <authorList>
            <person name="Zhang Y."/>
        </authorList>
    </citation>
    <scope>NUCLEOTIDE SEQUENCE</scope>
    <source>
        <strain evidence="8">C1424</strain>
    </source>
</reference>
<accession>A0A934JWV7</accession>
<dbReference type="InterPro" id="IPR014548">
    <property type="entry name" value="Ac_Trasf"/>
</dbReference>
<comment type="caution">
    <text evidence="8">The sequence shown here is derived from an EMBL/GenBank/DDBJ whole genome shotgun (WGS) entry which is preliminary data.</text>
</comment>
<evidence type="ECO:0000256" key="1">
    <source>
        <dbReference type="ARBA" id="ARBA00004533"/>
    </source>
</evidence>
<dbReference type="GO" id="GO:0016746">
    <property type="term" value="F:acyltransferase activity"/>
    <property type="evidence" value="ECO:0007669"/>
    <property type="project" value="UniProtKB-KW"/>
</dbReference>
<evidence type="ECO:0000313" key="9">
    <source>
        <dbReference type="Proteomes" id="UP000628710"/>
    </source>
</evidence>
<keyword evidence="5 7" id="KW-0472">Membrane</keyword>
<dbReference type="CDD" id="cd07984">
    <property type="entry name" value="LPLAT_LABLAT-like"/>
    <property type="match status" value="1"/>
</dbReference>
<name>A0A934JWV7_9GAMM</name>
<dbReference type="PANTHER" id="PTHR30606:SF9">
    <property type="entry name" value="LIPID A BIOSYNTHESIS LAUROYLTRANSFERASE"/>
    <property type="match status" value="1"/>
</dbReference>
<sequence length="317" mass="36040">MADRPQHWSNITETSSILGMKILLTCYQLFGHTGFRLFLAPVILYFYIKNASARAASKEYLTKIAPFFPIEKQKKMTSLRHFFTFGEMLLDKFLVWMGQIEKQDIVFETAEAFKKIKLDSRGGIIVVSHLGNTEICNAIGNQLPDVKVTMLVHTKHAQKFNKMMQKTKSKASFSIMQVTEITPATAMILSERVANGEYVVITGDRTPVNGGGRVSHVDFLGSKAALPQGPFILASLLACPVYLMFCLKQDASYHIYVESFSEDLACHRKERQQKLEEAVTRYARRLEHYCLLAPLQWFNFFPFWQSNPSSDEASAKK</sequence>
<evidence type="ECO:0000256" key="6">
    <source>
        <dbReference type="ARBA" id="ARBA00023315"/>
    </source>
</evidence>
<feature type="transmembrane region" description="Helical" evidence="7">
    <location>
        <begin position="29"/>
        <end position="48"/>
    </location>
</feature>
<dbReference type="PIRSF" id="PIRSF028561">
    <property type="entry name" value="Ac_Trasf"/>
    <property type="match status" value="1"/>
</dbReference>
<keyword evidence="7" id="KW-1133">Transmembrane helix</keyword>
<keyword evidence="4" id="KW-0808">Transferase</keyword>
<evidence type="ECO:0000256" key="4">
    <source>
        <dbReference type="ARBA" id="ARBA00022679"/>
    </source>
</evidence>
<proteinExistence type="predicted"/>
<dbReference type="PANTHER" id="PTHR30606">
    <property type="entry name" value="LIPID A BIOSYNTHESIS LAUROYL ACYLTRANSFERASE"/>
    <property type="match status" value="1"/>
</dbReference>
<gene>
    <name evidence="8" type="ORF">I8J31_13515</name>
</gene>
<evidence type="ECO:0000256" key="2">
    <source>
        <dbReference type="ARBA" id="ARBA00022475"/>
    </source>
</evidence>
<comment type="subcellular location">
    <subcellularLocation>
        <location evidence="1">Cell inner membrane</location>
    </subcellularLocation>
</comment>
<keyword evidence="6 8" id="KW-0012">Acyltransferase</keyword>
<dbReference type="AlphaFoldDB" id="A0A934JWV7"/>